<evidence type="ECO:0000256" key="8">
    <source>
        <dbReference type="ARBA" id="ARBA00051273"/>
    </source>
</evidence>
<dbReference type="InterPro" id="IPR000845">
    <property type="entry name" value="Nucleoside_phosphorylase_d"/>
</dbReference>
<comment type="catalytic activity">
    <reaction evidence="5">
        <text>2'-deoxyinosine + phosphate = 2-deoxy-alpha-D-ribose 1-phosphate + hypoxanthine</text>
        <dbReference type="Rhea" id="RHEA:27750"/>
        <dbReference type="ChEBI" id="CHEBI:17368"/>
        <dbReference type="ChEBI" id="CHEBI:28997"/>
        <dbReference type="ChEBI" id="CHEBI:43474"/>
        <dbReference type="ChEBI" id="CHEBI:57259"/>
        <dbReference type="EC" id="2.4.2.1"/>
    </reaction>
</comment>
<comment type="similarity">
    <text evidence="1 11">Belongs to the PNP/UDP phosphorylase family.</text>
</comment>
<evidence type="ECO:0000256" key="9">
    <source>
        <dbReference type="ARBA" id="ARBA00052833"/>
    </source>
</evidence>
<dbReference type="PANTHER" id="PTHR43691:SF2">
    <property type="entry name" value="PURINE NUCLEOSIDE PHOSPHORYLASE DEOD-TYPE"/>
    <property type="match status" value="1"/>
</dbReference>
<evidence type="ECO:0000256" key="6">
    <source>
        <dbReference type="ARBA" id="ARBA00023970"/>
    </source>
</evidence>
<comment type="catalytic activity">
    <reaction evidence="9">
        <text>2'-deoxyadenosine + phosphate = 2-deoxy-alpha-D-ribose 1-phosphate + adenine</text>
        <dbReference type="Rhea" id="RHEA:27742"/>
        <dbReference type="ChEBI" id="CHEBI:16708"/>
        <dbReference type="ChEBI" id="CHEBI:17256"/>
        <dbReference type="ChEBI" id="CHEBI:43474"/>
        <dbReference type="ChEBI" id="CHEBI:57259"/>
        <dbReference type="EC" id="2.4.2.1"/>
    </reaction>
</comment>
<comment type="catalytic activity">
    <reaction evidence="11">
        <text>a purine D-ribonucleoside + phosphate = a purine nucleobase + alpha-D-ribose 1-phosphate</text>
        <dbReference type="Rhea" id="RHEA:19805"/>
        <dbReference type="ChEBI" id="CHEBI:26386"/>
        <dbReference type="ChEBI" id="CHEBI:43474"/>
        <dbReference type="ChEBI" id="CHEBI:57720"/>
        <dbReference type="ChEBI" id="CHEBI:142355"/>
        <dbReference type="EC" id="2.4.2.1"/>
    </reaction>
</comment>
<feature type="domain" description="Nucleoside phosphorylase" evidence="12">
    <location>
        <begin position="16"/>
        <end position="224"/>
    </location>
</feature>
<name>A0A1H4DGK0_9GAMM</name>
<comment type="catalytic activity">
    <reaction evidence="6">
        <text>guanosine + phosphate = alpha-D-ribose 1-phosphate + guanine</text>
        <dbReference type="Rhea" id="RHEA:13233"/>
        <dbReference type="ChEBI" id="CHEBI:16235"/>
        <dbReference type="ChEBI" id="CHEBI:16750"/>
        <dbReference type="ChEBI" id="CHEBI:43474"/>
        <dbReference type="ChEBI" id="CHEBI:57720"/>
        <dbReference type="EC" id="2.4.2.1"/>
    </reaction>
</comment>
<protein>
    <recommendedName>
        <fullName evidence="11">Purine nucleoside phosphorylase DeoD-type</fullName>
        <shortName evidence="11">PNP</shortName>
        <ecNumber evidence="11">2.4.2.1</ecNumber>
    </recommendedName>
</protein>
<dbReference type="HAMAP" id="MF_01627">
    <property type="entry name" value="Pur_nucleosid_phosp"/>
    <property type="match status" value="1"/>
</dbReference>
<evidence type="ECO:0000313" key="13">
    <source>
        <dbReference type="EMBL" id="SEA71864.1"/>
    </source>
</evidence>
<keyword evidence="3 11" id="KW-0808">Transferase</keyword>
<evidence type="ECO:0000256" key="5">
    <source>
        <dbReference type="ARBA" id="ARBA00023950"/>
    </source>
</evidence>
<evidence type="ECO:0000256" key="3">
    <source>
        <dbReference type="ARBA" id="ARBA00022679"/>
    </source>
</evidence>
<dbReference type="InterPro" id="IPR035994">
    <property type="entry name" value="Nucleoside_phosphorylase_sf"/>
</dbReference>
<dbReference type="PROSITE" id="PS01232">
    <property type="entry name" value="PNP_UDP_1"/>
    <property type="match status" value="1"/>
</dbReference>
<evidence type="ECO:0000256" key="4">
    <source>
        <dbReference type="ARBA" id="ARBA00023929"/>
    </source>
</evidence>
<feature type="site" description="Important for catalytic activity" evidence="11">
    <location>
        <position position="218"/>
    </location>
</feature>
<evidence type="ECO:0000256" key="11">
    <source>
        <dbReference type="HAMAP-Rule" id="MF_01627"/>
    </source>
</evidence>
<dbReference type="PANTHER" id="PTHR43691">
    <property type="entry name" value="URIDINE PHOSPHORYLASE"/>
    <property type="match status" value="1"/>
</dbReference>
<evidence type="ECO:0000256" key="10">
    <source>
        <dbReference type="ARBA" id="ARBA00062555"/>
    </source>
</evidence>
<dbReference type="GO" id="GO:0005829">
    <property type="term" value="C:cytosol"/>
    <property type="evidence" value="ECO:0007669"/>
    <property type="project" value="TreeGrafter"/>
</dbReference>
<feature type="binding site" description="in other chain" evidence="11">
    <location>
        <begin position="204"/>
        <end position="205"/>
    </location>
    <ligand>
        <name>a purine D-ribonucleoside</name>
        <dbReference type="ChEBI" id="CHEBI:142355"/>
        <note>ligand shared between dimeric partners</note>
    </ligand>
</feature>
<feature type="binding site" description="in other chain" evidence="11">
    <location>
        <position position="25"/>
    </location>
    <ligand>
        <name>phosphate</name>
        <dbReference type="ChEBI" id="CHEBI:43474"/>
        <note>ligand shared between dimeric partners</note>
    </ligand>
</feature>
<feature type="binding site" description="in other chain" evidence="11">
    <location>
        <begin position="88"/>
        <end position="91"/>
    </location>
    <ligand>
        <name>phosphate</name>
        <dbReference type="ChEBI" id="CHEBI:43474"/>
        <note>ligand shared between dimeric partners</note>
    </ligand>
</feature>
<feature type="binding site" description="in other chain" evidence="11">
    <location>
        <begin position="180"/>
        <end position="182"/>
    </location>
    <ligand>
        <name>a purine D-ribonucleoside</name>
        <dbReference type="ChEBI" id="CHEBI:142355"/>
        <note>ligand shared between dimeric partners</note>
    </ligand>
</feature>
<dbReference type="Proteomes" id="UP000187280">
    <property type="component" value="Unassembled WGS sequence"/>
</dbReference>
<evidence type="ECO:0000259" key="12">
    <source>
        <dbReference type="Pfam" id="PF01048"/>
    </source>
</evidence>
<feature type="binding site" evidence="11">
    <location>
        <position position="5"/>
    </location>
    <ligand>
        <name>a purine D-ribonucleoside</name>
        <dbReference type="ChEBI" id="CHEBI:142355"/>
        <note>ligand shared between dimeric partners</note>
    </ligand>
</feature>
<dbReference type="GO" id="GO:0004731">
    <property type="term" value="F:purine-nucleoside phosphorylase activity"/>
    <property type="evidence" value="ECO:0007669"/>
    <property type="project" value="UniProtKB-UniRule"/>
</dbReference>
<dbReference type="GO" id="GO:0006152">
    <property type="term" value="P:purine nucleoside catabolic process"/>
    <property type="evidence" value="ECO:0007669"/>
    <property type="project" value="TreeGrafter"/>
</dbReference>
<comment type="function">
    <text evidence="11">Catalyzes the reversible phosphorolytic breakdown of the N-glycosidic bond in the beta-(deoxy)ribonucleoside molecules, with the formation of the corresponding free purine bases and pentose-1-phosphate.</text>
</comment>
<evidence type="ECO:0000256" key="7">
    <source>
        <dbReference type="ARBA" id="ARBA00050545"/>
    </source>
</evidence>
<proteinExistence type="inferred from homology"/>
<keyword evidence="14" id="KW-1185">Reference proteome</keyword>
<dbReference type="NCBIfam" id="TIGR00107">
    <property type="entry name" value="deoD"/>
    <property type="match status" value="1"/>
</dbReference>
<feature type="active site" description="Proton donor" evidence="11">
    <location>
        <position position="205"/>
    </location>
</feature>
<comment type="catalytic activity">
    <reaction evidence="7">
        <text>inosine + phosphate = alpha-D-ribose 1-phosphate + hypoxanthine</text>
        <dbReference type="Rhea" id="RHEA:27646"/>
        <dbReference type="ChEBI" id="CHEBI:17368"/>
        <dbReference type="ChEBI" id="CHEBI:17596"/>
        <dbReference type="ChEBI" id="CHEBI:43474"/>
        <dbReference type="ChEBI" id="CHEBI:57720"/>
        <dbReference type="EC" id="2.4.2.1"/>
    </reaction>
    <physiologicalReaction direction="left-to-right" evidence="7">
        <dbReference type="Rhea" id="RHEA:27647"/>
    </physiologicalReaction>
    <physiologicalReaction direction="right-to-left" evidence="7">
        <dbReference type="Rhea" id="RHEA:27648"/>
    </physiologicalReaction>
</comment>
<dbReference type="GO" id="GO:0047975">
    <property type="term" value="F:guanosine phosphorylase activity"/>
    <property type="evidence" value="ECO:0007669"/>
    <property type="project" value="RHEA"/>
</dbReference>
<comment type="catalytic activity">
    <reaction evidence="8">
        <text>adenosine + phosphate = alpha-D-ribose 1-phosphate + adenine</text>
        <dbReference type="Rhea" id="RHEA:27642"/>
        <dbReference type="ChEBI" id="CHEBI:16335"/>
        <dbReference type="ChEBI" id="CHEBI:16708"/>
        <dbReference type="ChEBI" id="CHEBI:43474"/>
        <dbReference type="ChEBI" id="CHEBI:57720"/>
        <dbReference type="EC" id="2.4.2.1"/>
    </reaction>
</comment>
<evidence type="ECO:0000256" key="1">
    <source>
        <dbReference type="ARBA" id="ARBA00010456"/>
    </source>
</evidence>
<dbReference type="SUPFAM" id="SSF53167">
    <property type="entry name" value="Purine and uridine phosphorylases"/>
    <property type="match status" value="1"/>
</dbReference>
<dbReference type="FunFam" id="3.40.50.1580:FF:000002">
    <property type="entry name" value="Purine nucleoside phosphorylase DeoD-type"/>
    <property type="match status" value="1"/>
</dbReference>
<dbReference type="Pfam" id="PF01048">
    <property type="entry name" value="PNP_UDP_1"/>
    <property type="match status" value="1"/>
</dbReference>
<dbReference type="NCBIfam" id="NF009914">
    <property type="entry name" value="PRK13374.1"/>
    <property type="match status" value="1"/>
</dbReference>
<comment type="catalytic activity">
    <reaction evidence="4">
        <text>2'-deoxyguanosine + phosphate = 2-deoxy-alpha-D-ribose 1-phosphate + guanine</text>
        <dbReference type="Rhea" id="RHEA:27738"/>
        <dbReference type="ChEBI" id="CHEBI:16235"/>
        <dbReference type="ChEBI" id="CHEBI:17172"/>
        <dbReference type="ChEBI" id="CHEBI:43474"/>
        <dbReference type="ChEBI" id="CHEBI:57259"/>
        <dbReference type="EC" id="2.4.2.1"/>
    </reaction>
</comment>
<evidence type="ECO:0000313" key="14">
    <source>
        <dbReference type="Proteomes" id="UP000187280"/>
    </source>
</evidence>
<evidence type="ECO:0000256" key="2">
    <source>
        <dbReference type="ARBA" id="ARBA00022676"/>
    </source>
</evidence>
<reference evidence="13 14" key="1">
    <citation type="submission" date="2016-10" db="EMBL/GenBank/DDBJ databases">
        <authorList>
            <person name="de Groot N.N."/>
        </authorList>
    </citation>
    <scope>NUCLEOTIDE SEQUENCE [LARGE SCALE GENOMIC DNA]</scope>
    <source>
        <strain evidence="13 14">ATCC 29281</strain>
    </source>
</reference>
<dbReference type="eggNOG" id="COG0813">
    <property type="taxonomic scope" value="Bacteria"/>
</dbReference>
<feature type="binding site" description="in other chain" evidence="11">
    <location>
        <position position="21"/>
    </location>
    <ligand>
        <name>phosphate</name>
        <dbReference type="ChEBI" id="CHEBI:43474"/>
        <note>ligand shared between dimeric partners</note>
    </ligand>
</feature>
<dbReference type="EC" id="2.4.2.1" evidence="11"/>
<accession>A0A1H4DGK0</accession>
<dbReference type="NCBIfam" id="NF004489">
    <property type="entry name" value="PRK05819.1"/>
    <property type="match status" value="1"/>
</dbReference>
<dbReference type="Gene3D" id="3.40.50.1580">
    <property type="entry name" value="Nucleoside phosphorylase domain"/>
    <property type="match status" value="1"/>
</dbReference>
<organism evidence="13 14">
    <name type="scientific">Lonsdalea quercina</name>
    <dbReference type="NCBI Taxonomy" id="71657"/>
    <lineage>
        <taxon>Bacteria</taxon>
        <taxon>Pseudomonadati</taxon>
        <taxon>Pseudomonadota</taxon>
        <taxon>Gammaproteobacteria</taxon>
        <taxon>Enterobacterales</taxon>
        <taxon>Pectobacteriaceae</taxon>
        <taxon>Lonsdalea</taxon>
    </lineage>
</organism>
<gene>
    <name evidence="11" type="primary">deoD</name>
    <name evidence="13" type="ORF">SAMN02982996_02307</name>
</gene>
<dbReference type="GeneID" id="97765174"/>
<dbReference type="InterPro" id="IPR018016">
    <property type="entry name" value="Nucleoside_phosphorylase_CS"/>
</dbReference>
<dbReference type="InterPro" id="IPR004402">
    <property type="entry name" value="DeoD-type"/>
</dbReference>
<comment type="catalytic activity">
    <reaction evidence="11">
        <text>a purine 2'-deoxy-D-ribonucleoside + phosphate = a purine nucleobase + 2-deoxy-alpha-D-ribose 1-phosphate</text>
        <dbReference type="Rhea" id="RHEA:36431"/>
        <dbReference type="ChEBI" id="CHEBI:26386"/>
        <dbReference type="ChEBI" id="CHEBI:43474"/>
        <dbReference type="ChEBI" id="CHEBI:57259"/>
        <dbReference type="ChEBI" id="CHEBI:142361"/>
        <dbReference type="EC" id="2.4.2.1"/>
    </reaction>
</comment>
<dbReference type="EMBL" id="FNQS01000007">
    <property type="protein sequence ID" value="SEA71864.1"/>
    <property type="molecule type" value="Genomic_DNA"/>
</dbReference>
<dbReference type="STRING" id="71657.SAMN02982996_02307"/>
<sequence length="239" mass="26072">MATPHINAEMGDFADVVLMPGDPLRAKYIADTFLEDVVEVNNVRGMLGFTGTYKGRRISVMGHGMGIPSCSIYAKELITEFGVEKIIRIGSCGAVSENVKVRDVVIGMGACTDSKVNRMRFKDHDFAAIADYDLLRHAVDAANTRGVKVRVGNLFSADLFYTPDPQMFDVMEKYGVLGVEMEAAGIYGVAAEFGAKALAICTVSDHIRTQEVTTAEERQTTFNEMIEIALESVLLGDKD</sequence>
<feature type="binding site" evidence="11">
    <location>
        <position position="44"/>
    </location>
    <ligand>
        <name>phosphate</name>
        <dbReference type="ChEBI" id="CHEBI:43474"/>
        <note>ligand shared between dimeric partners</note>
    </ligand>
</feature>
<dbReference type="RefSeq" id="WP_026742108.1">
    <property type="nucleotide sequence ID" value="NZ_FNQS01000007.1"/>
</dbReference>
<keyword evidence="2 11" id="KW-0328">Glycosyltransferase</keyword>
<dbReference type="AlphaFoldDB" id="A0A1H4DGK0"/>
<dbReference type="CDD" id="cd09006">
    <property type="entry name" value="PNP_EcPNPI-like"/>
    <property type="match status" value="1"/>
</dbReference>
<comment type="subunit">
    <text evidence="10 11">Homohexamer; trimer of homodimers.</text>
</comment>